<dbReference type="EMBL" id="CAJVPL010003132">
    <property type="protein sequence ID" value="CAG8626801.1"/>
    <property type="molecule type" value="Genomic_DNA"/>
</dbReference>
<protein>
    <submittedName>
        <fullName evidence="1">9746_t:CDS:1</fullName>
    </submittedName>
</protein>
<reference evidence="1" key="1">
    <citation type="submission" date="2021-06" db="EMBL/GenBank/DDBJ databases">
        <authorList>
            <person name="Kallberg Y."/>
            <person name="Tangrot J."/>
            <person name="Rosling A."/>
        </authorList>
    </citation>
    <scope>NUCLEOTIDE SEQUENCE</scope>
    <source>
        <strain evidence="1">MT106</strain>
    </source>
</reference>
<dbReference type="Proteomes" id="UP000789831">
    <property type="component" value="Unassembled WGS sequence"/>
</dbReference>
<gene>
    <name evidence="1" type="ORF">AGERDE_LOCUS10329</name>
</gene>
<accession>A0A9N9D870</accession>
<dbReference type="AlphaFoldDB" id="A0A9N9D870"/>
<evidence type="ECO:0000313" key="2">
    <source>
        <dbReference type="Proteomes" id="UP000789831"/>
    </source>
</evidence>
<dbReference type="SUPFAM" id="SSF53300">
    <property type="entry name" value="vWA-like"/>
    <property type="match status" value="1"/>
</dbReference>
<keyword evidence="2" id="KW-1185">Reference proteome</keyword>
<dbReference type="Gene3D" id="3.40.50.410">
    <property type="entry name" value="von Willebrand factor, type A domain"/>
    <property type="match status" value="1"/>
</dbReference>
<organism evidence="1 2">
    <name type="scientific">Ambispora gerdemannii</name>
    <dbReference type="NCBI Taxonomy" id="144530"/>
    <lineage>
        <taxon>Eukaryota</taxon>
        <taxon>Fungi</taxon>
        <taxon>Fungi incertae sedis</taxon>
        <taxon>Mucoromycota</taxon>
        <taxon>Glomeromycotina</taxon>
        <taxon>Glomeromycetes</taxon>
        <taxon>Archaeosporales</taxon>
        <taxon>Ambisporaceae</taxon>
        <taxon>Ambispora</taxon>
    </lineage>
</organism>
<dbReference type="InterPro" id="IPR036465">
    <property type="entry name" value="vWFA_dom_sf"/>
</dbReference>
<comment type="caution">
    <text evidence="1">The sequence shown here is derived from an EMBL/GenBank/DDBJ whole genome shotgun (WGS) entry which is preliminary data.</text>
</comment>
<feature type="non-terminal residue" evidence="1">
    <location>
        <position position="515"/>
    </location>
</feature>
<dbReference type="OrthoDB" id="301415at2759"/>
<name>A0A9N9D870_9GLOM</name>
<proteinExistence type="predicted"/>
<evidence type="ECO:0000313" key="1">
    <source>
        <dbReference type="EMBL" id="CAG8626801.1"/>
    </source>
</evidence>
<sequence>MASITTGELRTVRNIILNPDLTVQQHIDTINKYTANVYSKALHSLTEYNVAVSAATKARAVVALWATKNFKEVDGIVPNLLPAEMFKLCQILDAPRKARQLQKKLDRFQAHNFNVRATKKSLIQSEINNYRQDMHACSLTSSFQKRIKKWVGSFTKEKLDFFILSFAKDPWKELADLAHLKASDFQASYFLPIMYGGQAPPDSSIAAYMNINSENLENVLAEHPYLAECYSYIRQKIKNNELTLNDTHKRILAKRAPLEDVLWYYEELTCSAADEEIATRLNDREPLISVHGRSNYSKLMERILTFRKMQSSFVDQLISYADEKLSVIQIPESEQHRVAVFGDCSASMDVAVQVATIIGSLLSVCLKADLNFFNSVLINPPIIPRTASEVLTVTEAIRASNATAPAASLYPYYADRKPIDIFIVVTDEEENTNCNGYRFAPLFKKYRDEIVPHAQVFFVSFLEGTNEGEMKQSLATEGITDIKQFRLDGRRPDLSKFDELLGMLAMELAVLSETK</sequence>